<keyword evidence="3" id="KW-1185">Reference proteome</keyword>
<evidence type="ECO:0000313" key="2">
    <source>
        <dbReference type="EMBL" id="THV29172.1"/>
    </source>
</evidence>
<dbReference type="Gene3D" id="3.90.1200.10">
    <property type="match status" value="1"/>
</dbReference>
<evidence type="ECO:0000259" key="1">
    <source>
        <dbReference type="Pfam" id="PF01636"/>
    </source>
</evidence>
<dbReference type="EMBL" id="STGX01000006">
    <property type="protein sequence ID" value="THV29172.1"/>
    <property type="molecule type" value="Genomic_DNA"/>
</dbReference>
<dbReference type="GO" id="GO:0016740">
    <property type="term" value="F:transferase activity"/>
    <property type="evidence" value="ECO:0007669"/>
    <property type="project" value="UniProtKB-KW"/>
</dbReference>
<name>A0A4S8PID6_9ACTN</name>
<protein>
    <submittedName>
        <fullName evidence="2">Aminoglycoside phosphotransferase family protein</fullName>
    </submittedName>
</protein>
<gene>
    <name evidence="2" type="ORF">E9998_09830</name>
</gene>
<proteinExistence type="predicted"/>
<organism evidence="2 3">
    <name type="scientific">Glycomyces paridis</name>
    <dbReference type="NCBI Taxonomy" id="2126555"/>
    <lineage>
        <taxon>Bacteria</taxon>
        <taxon>Bacillati</taxon>
        <taxon>Actinomycetota</taxon>
        <taxon>Actinomycetes</taxon>
        <taxon>Glycomycetales</taxon>
        <taxon>Glycomycetaceae</taxon>
        <taxon>Glycomyces</taxon>
    </lineage>
</organism>
<sequence>MIEEPLTGGNVTESVVRVGDTVRRSRGAGSAFASRVLVHLESVGFAHAPRFLGVDEQGRDVLDFVPGRTTDHPSQRAVGAYRLGARMLKALHEATAGHALAGSEECVIHGDPGPYNTVFREGLPVVLIDWDAARPGRAIDDVGFMAWTWCLQVEGNVPIAEQAAHLREFSDGYGNGYGSAYGGGYGDVEPERLIEAMLRRQAEVAVSEAAKATDERLSPQRRRHAKAAAAWAADHRRLVEENRCVLLSALE</sequence>
<keyword evidence="2" id="KW-0808">Transferase</keyword>
<evidence type="ECO:0000313" key="3">
    <source>
        <dbReference type="Proteomes" id="UP000305792"/>
    </source>
</evidence>
<dbReference type="OrthoDB" id="236897at2"/>
<dbReference type="Proteomes" id="UP000305792">
    <property type="component" value="Unassembled WGS sequence"/>
</dbReference>
<dbReference type="InterPro" id="IPR002575">
    <property type="entry name" value="Aminoglycoside_PTrfase"/>
</dbReference>
<reference evidence="2 3" key="1">
    <citation type="journal article" date="2018" name="Int. J. Syst. Evol. Microbiol.">
        <title>Glycomyces paridis sp. nov., isolated from the medicinal plant Paris polyphylla.</title>
        <authorList>
            <person name="Fang X.M."/>
            <person name="Bai J.L."/>
            <person name="Su J."/>
            <person name="Zhao L.L."/>
            <person name="Liu H.Y."/>
            <person name="Ma B.P."/>
            <person name="Zhang Y.Q."/>
            <person name="Yu L.Y."/>
        </authorList>
    </citation>
    <scope>NUCLEOTIDE SEQUENCE [LARGE SCALE GENOMIC DNA]</scope>
    <source>
        <strain evidence="2 3">CPCC 204357</strain>
    </source>
</reference>
<comment type="caution">
    <text evidence="2">The sequence shown here is derived from an EMBL/GenBank/DDBJ whole genome shotgun (WGS) entry which is preliminary data.</text>
</comment>
<accession>A0A4S8PID6</accession>
<dbReference type="Pfam" id="PF01636">
    <property type="entry name" value="APH"/>
    <property type="match status" value="1"/>
</dbReference>
<dbReference type="AlphaFoldDB" id="A0A4S8PID6"/>
<feature type="domain" description="Aminoglycoside phosphotransferase" evidence="1">
    <location>
        <begin position="35"/>
        <end position="167"/>
    </location>
</feature>
<dbReference type="SUPFAM" id="SSF56112">
    <property type="entry name" value="Protein kinase-like (PK-like)"/>
    <property type="match status" value="1"/>
</dbReference>
<dbReference type="InterPro" id="IPR011009">
    <property type="entry name" value="Kinase-like_dom_sf"/>
</dbReference>